<organism evidence="11 12">
    <name type="scientific">Psittacicella hinzii</name>
    <dbReference type="NCBI Taxonomy" id="2028575"/>
    <lineage>
        <taxon>Bacteria</taxon>
        <taxon>Pseudomonadati</taxon>
        <taxon>Pseudomonadota</taxon>
        <taxon>Gammaproteobacteria</taxon>
        <taxon>Pasteurellales</taxon>
        <taxon>Psittacicellaceae</taxon>
        <taxon>Psittacicella</taxon>
    </lineage>
</organism>
<dbReference type="GO" id="GO:0043952">
    <property type="term" value="P:protein transport by the Sec complex"/>
    <property type="evidence" value="ECO:0007669"/>
    <property type="project" value="TreeGrafter"/>
</dbReference>
<keyword evidence="6 10" id="KW-1133">Transmembrane helix</keyword>
<evidence type="ECO:0000256" key="3">
    <source>
        <dbReference type="ARBA" id="ARBA00022475"/>
    </source>
</evidence>
<evidence type="ECO:0000313" key="11">
    <source>
        <dbReference type="EMBL" id="RIY36431.1"/>
    </source>
</evidence>
<evidence type="ECO:0000256" key="6">
    <source>
        <dbReference type="ARBA" id="ARBA00022989"/>
    </source>
</evidence>
<comment type="caution">
    <text evidence="11">The sequence shown here is derived from an EMBL/GenBank/DDBJ whole genome shotgun (WGS) entry which is preliminary data.</text>
</comment>
<evidence type="ECO:0000256" key="8">
    <source>
        <dbReference type="ARBA" id="ARBA00023136"/>
    </source>
</evidence>
<dbReference type="EMBL" id="NRJG01000108">
    <property type="protein sequence ID" value="RIY36431.1"/>
    <property type="molecule type" value="Genomic_DNA"/>
</dbReference>
<feature type="region of interest" description="Disordered" evidence="9">
    <location>
        <begin position="1"/>
        <end position="20"/>
    </location>
</feature>
<protein>
    <submittedName>
        <fullName evidence="11">Preprotein translocase subunit SecE</fullName>
    </submittedName>
</protein>
<dbReference type="Gene3D" id="1.20.5.1030">
    <property type="entry name" value="Preprotein translocase secy subunit"/>
    <property type="match status" value="1"/>
</dbReference>
<evidence type="ECO:0000256" key="1">
    <source>
        <dbReference type="ARBA" id="ARBA00004370"/>
    </source>
</evidence>
<evidence type="ECO:0000256" key="7">
    <source>
        <dbReference type="ARBA" id="ARBA00023010"/>
    </source>
</evidence>
<dbReference type="RefSeq" id="WP_119531939.1">
    <property type="nucleotide sequence ID" value="NZ_JBHSSP010000044.1"/>
</dbReference>
<dbReference type="Proteomes" id="UP000265916">
    <property type="component" value="Unassembled WGS sequence"/>
</dbReference>
<proteinExistence type="predicted"/>
<comment type="subcellular location">
    <subcellularLocation>
        <location evidence="1">Membrane</location>
    </subcellularLocation>
</comment>
<accession>A0A3A1YFV1</accession>
<dbReference type="GO" id="GO:0009306">
    <property type="term" value="P:protein secretion"/>
    <property type="evidence" value="ECO:0007669"/>
    <property type="project" value="InterPro"/>
</dbReference>
<keyword evidence="8 10" id="KW-0472">Membrane</keyword>
<evidence type="ECO:0000256" key="9">
    <source>
        <dbReference type="SAM" id="MobiDB-lite"/>
    </source>
</evidence>
<dbReference type="InterPro" id="IPR001901">
    <property type="entry name" value="Translocase_SecE/Sec61-g"/>
</dbReference>
<dbReference type="InterPro" id="IPR005807">
    <property type="entry name" value="SecE_bac"/>
</dbReference>
<feature type="transmembrane region" description="Helical" evidence="10">
    <location>
        <begin position="65"/>
        <end position="85"/>
    </location>
</feature>
<dbReference type="GO" id="GO:0006886">
    <property type="term" value="P:intracellular protein transport"/>
    <property type="evidence" value="ECO:0007669"/>
    <property type="project" value="InterPro"/>
</dbReference>
<evidence type="ECO:0000256" key="5">
    <source>
        <dbReference type="ARBA" id="ARBA00022927"/>
    </source>
</evidence>
<dbReference type="PRINTS" id="PR01650">
    <property type="entry name" value="SECETRNLCASE"/>
</dbReference>
<keyword evidence="3" id="KW-1003">Cell membrane</keyword>
<dbReference type="Pfam" id="PF00584">
    <property type="entry name" value="SecE"/>
    <property type="match status" value="1"/>
</dbReference>
<evidence type="ECO:0000256" key="2">
    <source>
        <dbReference type="ARBA" id="ARBA00022448"/>
    </source>
</evidence>
<feature type="compositionally biased region" description="Low complexity" evidence="9">
    <location>
        <begin position="1"/>
        <end position="11"/>
    </location>
</feature>
<dbReference type="GO" id="GO:0008320">
    <property type="term" value="F:protein transmembrane transporter activity"/>
    <property type="evidence" value="ECO:0007669"/>
    <property type="project" value="InterPro"/>
</dbReference>
<feature type="transmembrane region" description="Helical" evidence="10">
    <location>
        <begin position="40"/>
        <end position="59"/>
    </location>
</feature>
<reference evidence="11 12" key="1">
    <citation type="submission" date="2017-08" db="EMBL/GenBank/DDBJ databases">
        <title>Reclassification of Bisgaard taxon 37 and 44.</title>
        <authorList>
            <person name="Christensen H."/>
        </authorList>
    </citation>
    <scope>NUCLEOTIDE SEQUENCE [LARGE SCALE GENOMIC DNA]</scope>
    <source>
        <strain evidence="11 12">111</strain>
    </source>
</reference>
<dbReference type="OrthoDB" id="9806365at2"/>
<dbReference type="PANTHER" id="PTHR33910">
    <property type="entry name" value="PROTEIN TRANSLOCASE SUBUNIT SECE"/>
    <property type="match status" value="1"/>
</dbReference>
<keyword evidence="12" id="KW-1185">Reference proteome</keyword>
<dbReference type="InterPro" id="IPR038379">
    <property type="entry name" value="SecE_sf"/>
</dbReference>
<keyword evidence="5" id="KW-0653">Protein transport</keyword>
<keyword evidence="4 10" id="KW-0812">Transmembrane</keyword>
<name>A0A3A1YFV1_9GAMM</name>
<evidence type="ECO:0000256" key="10">
    <source>
        <dbReference type="SAM" id="Phobius"/>
    </source>
</evidence>
<keyword evidence="7" id="KW-0811">Translocation</keyword>
<evidence type="ECO:0000256" key="4">
    <source>
        <dbReference type="ARBA" id="ARBA00022692"/>
    </source>
</evidence>
<dbReference type="NCBIfam" id="TIGR00964">
    <property type="entry name" value="secE_bact"/>
    <property type="match status" value="1"/>
</dbReference>
<feature type="transmembrane region" description="Helical" evidence="10">
    <location>
        <begin position="113"/>
        <end position="134"/>
    </location>
</feature>
<gene>
    <name evidence="11" type="primary">secE</name>
    <name evidence="11" type="ORF">CKF58_05920</name>
</gene>
<dbReference type="PANTHER" id="PTHR33910:SF1">
    <property type="entry name" value="PROTEIN TRANSLOCASE SUBUNIT SECE"/>
    <property type="match status" value="1"/>
</dbReference>
<dbReference type="AlphaFoldDB" id="A0A3A1YFV1"/>
<keyword evidence="2" id="KW-0813">Transport</keyword>
<dbReference type="GO" id="GO:0005886">
    <property type="term" value="C:plasma membrane"/>
    <property type="evidence" value="ECO:0007669"/>
    <property type="project" value="TreeGrafter"/>
</dbReference>
<sequence length="150" mass="17021">MNNNNMNNKTPTKPKKASATNVQVATKTVDKTIGTAFNSILWLLTLALVVGVSVFNQVYGNHNPVIRLVVVIVAIVLAILTFLLTNQGRKFLKFSMEAMLELRKIYYPTRKEALQTSIIVVLISVLVSFMFWFFDFVIQYFVTLVTNWSI</sequence>
<dbReference type="GO" id="GO:0006605">
    <property type="term" value="P:protein targeting"/>
    <property type="evidence" value="ECO:0007669"/>
    <property type="project" value="InterPro"/>
</dbReference>
<evidence type="ECO:0000313" key="12">
    <source>
        <dbReference type="Proteomes" id="UP000265916"/>
    </source>
</evidence>